<dbReference type="EMBL" id="JAOPKC010000019">
    <property type="protein sequence ID" value="MCU4719038.1"/>
    <property type="molecule type" value="Genomic_DNA"/>
</dbReference>
<dbReference type="AlphaFoldDB" id="A0AAE3LFU1"/>
<dbReference type="PANTHER" id="PTHR21363">
    <property type="entry name" value="PREPHENATE DEHYDROGENASE"/>
    <property type="match status" value="1"/>
</dbReference>
<dbReference type="Pfam" id="PF02153">
    <property type="entry name" value="PDH_N"/>
    <property type="match status" value="1"/>
</dbReference>
<dbReference type="GO" id="GO:0070403">
    <property type="term" value="F:NAD+ binding"/>
    <property type="evidence" value="ECO:0007669"/>
    <property type="project" value="InterPro"/>
</dbReference>
<dbReference type="InterPro" id="IPR046826">
    <property type="entry name" value="PDH_N"/>
</dbReference>
<keyword evidence="1" id="KW-0560">Oxidoreductase</keyword>
<evidence type="ECO:0000256" key="1">
    <source>
        <dbReference type="ARBA" id="ARBA00023002"/>
    </source>
</evidence>
<dbReference type="SUPFAM" id="SSF48179">
    <property type="entry name" value="6-phosphogluconate dehydrogenase C-terminal domain-like"/>
    <property type="match status" value="1"/>
</dbReference>
<evidence type="ECO:0000259" key="2">
    <source>
        <dbReference type="PROSITE" id="PS51176"/>
    </source>
</evidence>
<dbReference type="InterPro" id="IPR003099">
    <property type="entry name" value="Prephen_DH"/>
</dbReference>
<dbReference type="PANTHER" id="PTHR21363:SF0">
    <property type="entry name" value="PREPHENATE DEHYDROGENASE [NADP(+)]"/>
    <property type="match status" value="1"/>
</dbReference>
<proteinExistence type="predicted"/>
<dbReference type="Proteomes" id="UP001209746">
    <property type="component" value="Unassembled WGS sequence"/>
</dbReference>
<accession>A0AAE3LFU1</accession>
<dbReference type="InterPro" id="IPR050812">
    <property type="entry name" value="Preph/Arog_dehydrog"/>
</dbReference>
<dbReference type="SUPFAM" id="SSF51735">
    <property type="entry name" value="NAD(P)-binding Rossmann-fold domains"/>
    <property type="match status" value="1"/>
</dbReference>
<evidence type="ECO:0000313" key="5">
    <source>
        <dbReference type="Proteomes" id="UP001208186"/>
    </source>
</evidence>
<dbReference type="EMBL" id="JAOPKD010000018">
    <property type="protein sequence ID" value="MCU4728027.1"/>
    <property type="molecule type" value="Genomic_DNA"/>
</dbReference>
<gene>
    <name evidence="4" type="ORF">OB914_13800</name>
    <name evidence="3" type="ORF">OB916_13365</name>
</gene>
<dbReference type="PROSITE" id="PS51176">
    <property type="entry name" value="PDH_ADH"/>
    <property type="match status" value="1"/>
</dbReference>
<dbReference type="Proteomes" id="UP001208186">
    <property type="component" value="Unassembled WGS sequence"/>
</dbReference>
<dbReference type="RefSeq" id="WP_315909790.1">
    <property type="nucleotide sequence ID" value="NZ_JAOPKC010000019.1"/>
</dbReference>
<evidence type="ECO:0000313" key="6">
    <source>
        <dbReference type="Proteomes" id="UP001209746"/>
    </source>
</evidence>
<sequence length="248" mass="25819">MNVLVVGAGEMGRWFATAVRDGLEEPVDLAVADADPTVAEAAADALEARTVSLDTDEQFDLVCVAVPIPATPDVIAQFADNATAAVADLAGHMAGPLAAMNEHASGRERISLHPLFAADNAPGNVAAVVEDGSEIAAAVRDALTAQGNQWVETDAATHDEAMETVQAGAHTAVLAFALAAREVPDAFHTPISAGLFDLVEQVTGNDPRVYADIQKTFEGAEAVADAARDIADADRDAFEDLYREASDR</sequence>
<name>A0AAE3LFU1_9EURY</name>
<feature type="domain" description="Prephenate/arogenate dehydrogenase" evidence="2">
    <location>
        <begin position="1"/>
        <end position="248"/>
    </location>
</feature>
<dbReference type="GO" id="GO:0004665">
    <property type="term" value="F:prephenate dehydrogenase (NADP+) activity"/>
    <property type="evidence" value="ECO:0007669"/>
    <property type="project" value="InterPro"/>
</dbReference>
<dbReference type="InterPro" id="IPR008927">
    <property type="entry name" value="6-PGluconate_DH-like_C_sf"/>
</dbReference>
<keyword evidence="5" id="KW-1185">Reference proteome</keyword>
<dbReference type="Gene3D" id="3.40.50.720">
    <property type="entry name" value="NAD(P)-binding Rossmann-like Domain"/>
    <property type="match status" value="1"/>
</dbReference>
<dbReference type="GO" id="GO:0008977">
    <property type="term" value="F:prephenate dehydrogenase (NAD+) activity"/>
    <property type="evidence" value="ECO:0007669"/>
    <property type="project" value="InterPro"/>
</dbReference>
<organism evidence="4 6">
    <name type="scientific">Halapricum hydrolyticum</name>
    <dbReference type="NCBI Taxonomy" id="2979991"/>
    <lineage>
        <taxon>Archaea</taxon>
        <taxon>Methanobacteriati</taxon>
        <taxon>Methanobacteriota</taxon>
        <taxon>Stenosarchaea group</taxon>
        <taxon>Halobacteria</taxon>
        <taxon>Halobacteriales</taxon>
        <taxon>Haloarculaceae</taxon>
        <taxon>Halapricum</taxon>
    </lineage>
</organism>
<comment type="caution">
    <text evidence="4">The sequence shown here is derived from an EMBL/GenBank/DDBJ whole genome shotgun (WGS) entry which is preliminary data.</text>
</comment>
<dbReference type="InterPro" id="IPR036291">
    <property type="entry name" value="NAD(P)-bd_dom_sf"/>
</dbReference>
<evidence type="ECO:0000313" key="4">
    <source>
        <dbReference type="EMBL" id="MCU4728027.1"/>
    </source>
</evidence>
<protein>
    <submittedName>
        <fullName evidence="4">Prephenate dehydrogenase/arogenate dehydrogenase family protein</fullName>
    </submittedName>
</protein>
<evidence type="ECO:0000313" key="3">
    <source>
        <dbReference type="EMBL" id="MCU4719038.1"/>
    </source>
</evidence>
<dbReference type="GO" id="GO:0006571">
    <property type="term" value="P:tyrosine biosynthetic process"/>
    <property type="evidence" value="ECO:0007669"/>
    <property type="project" value="InterPro"/>
</dbReference>
<dbReference type="Gene3D" id="1.10.3660.10">
    <property type="entry name" value="6-phosphogluconate dehydrogenase C-terminal like domain"/>
    <property type="match status" value="1"/>
</dbReference>
<reference evidence="4" key="1">
    <citation type="submission" date="2023-02" db="EMBL/GenBank/DDBJ databases">
        <title>Enrichment on poylsaccharides allowed isolation of novel metabolic and taxonomic groups of Haloarchaea.</title>
        <authorList>
            <person name="Sorokin D.Y."/>
            <person name="Elcheninov A.G."/>
            <person name="Khizhniak T.V."/>
            <person name="Kolganova T.V."/>
            <person name="Kublanov I.V."/>
        </authorList>
    </citation>
    <scope>NUCLEOTIDE SEQUENCE</scope>
    <source>
        <strain evidence="3 5">HArc-curdl5-1</strain>
        <strain evidence="4">HArc-curdl7</strain>
    </source>
</reference>